<proteinExistence type="predicted"/>
<feature type="compositionally biased region" description="Basic and acidic residues" evidence="2">
    <location>
        <begin position="105"/>
        <end position="121"/>
    </location>
</feature>
<evidence type="ECO:0000313" key="5">
    <source>
        <dbReference type="Proteomes" id="UP000727506"/>
    </source>
</evidence>
<dbReference type="PANTHER" id="PTHR46797">
    <property type="entry name" value="HTH-TYPE TRANSCRIPTIONAL REGULATOR"/>
    <property type="match status" value="1"/>
</dbReference>
<dbReference type="GO" id="GO:0003677">
    <property type="term" value="F:DNA binding"/>
    <property type="evidence" value="ECO:0007669"/>
    <property type="project" value="UniProtKB-KW"/>
</dbReference>
<keyword evidence="1" id="KW-0238">DNA-binding</keyword>
<gene>
    <name evidence="4" type="ORF">KH142_02510</name>
</gene>
<protein>
    <submittedName>
        <fullName evidence="4">Helix-turn-helix transcriptional regulator</fullName>
    </submittedName>
</protein>
<dbReference type="InterPro" id="IPR001387">
    <property type="entry name" value="Cro/C1-type_HTH"/>
</dbReference>
<dbReference type="InterPro" id="IPR050807">
    <property type="entry name" value="TransReg_Diox_bact_type"/>
</dbReference>
<evidence type="ECO:0000256" key="1">
    <source>
        <dbReference type="ARBA" id="ARBA00023125"/>
    </source>
</evidence>
<dbReference type="Pfam" id="PF01381">
    <property type="entry name" value="HTH_3"/>
    <property type="match status" value="1"/>
</dbReference>
<dbReference type="PANTHER" id="PTHR46797:SF1">
    <property type="entry name" value="METHYLPHOSPHONATE SYNTHASE"/>
    <property type="match status" value="1"/>
</dbReference>
<dbReference type="SUPFAM" id="SSF47413">
    <property type="entry name" value="lambda repressor-like DNA-binding domains"/>
    <property type="match status" value="1"/>
</dbReference>
<dbReference type="Proteomes" id="UP000727506">
    <property type="component" value="Unassembled WGS sequence"/>
</dbReference>
<dbReference type="SMART" id="SM00530">
    <property type="entry name" value="HTH_XRE"/>
    <property type="match status" value="1"/>
</dbReference>
<dbReference type="GO" id="GO:0005829">
    <property type="term" value="C:cytosol"/>
    <property type="evidence" value="ECO:0007669"/>
    <property type="project" value="TreeGrafter"/>
</dbReference>
<dbReference type="CDD" id="cd00093">
    <property type="entry name" value="HTH_XRE"/>
    <property type="match status" value="1"/>
</dbReference>
<comment type="caution">
    <text evidence="4">The sequence shown here is derived from an EMBL/GenBank/DDBJ whole genome shotgun (WGS) entry which is preliminary data.</text>
</comment>
<evidence type="ECO:0000259" key="3">
    <source>
        <dbReference type="PROSITE" id="PS50943"/>
    </source>
</evidence>
<dbReference type="Gene3D" id="1.10.260.40">
    <property type="entry name" value="lambda repressor-like DNA-binding domains"/>
    <property type="match status" value="1"/>
</dbReference>
<reference evidence="4" key="1">
    <citation type="submission" date="2021-02" db="EMBL/GenBank/DDBJ databases">
        <title>Infant gut strain persistence is associated with maternal origin, phylogeny, and functional potential including surface adhesion and iron acquisition.</title>
        <authorList>
            <person name="Lou Y.C."/>
        </authorList>
    </citation>
    <scope>NUCLEOTIDE SEQUENCE</scope>
    <source>
        <strain evidence="4">L2_039_000G1_dasL2_039_000G1_concoct_11</strain>
    </source>
</reference>
<name>A0A943YYH0_9ACTN</name>
<dbReference type="AlphaFoldDB" id="A0A943YYH0"/>
<evidence type="ECO:0000313" key="4">
    <source>
        <dbReference type="EMBL" id="MBS6940352.1"/>
    </source>
</evidence>
<feature type="region of interest" description="Disordered" evidence="2">
    <location>
        <begin position="93"/>
        <end position="121"/>
    </location>
</feature>
<sequence>MAPFDEYSAMLGARIRFLRKRAGLSLRTFGMMIGVHHNQILLIEQGKSNPSLQTLLRIAEGLDVPLSDLLPERRGEAGSGSYWFSQRGKHAASEVGGPVFGATGSHEHGDGSEGEDQSPRL</sequence>
<organism evidence="4 5">
    <name type="scientific">Slackia piriformis</name>
    <dbReference type="NCBI Taxonomy" id="626934"/>
    <lineage>
        <taxon>Bacteria</taxon>
        <taxon>Bacillati</taxon>
        <taxon>Actinomycetota</taxon>
        <taxon>Coriobacteriia</taxon>
        <taxon>Eggerthellales</taxon>
        <taxon>Eggerthellaceae</taxon>
        <taxon>Slackia</taxon>
    </lineage>
</organism>
<dbReference type="InterPro" id="IPR010982">
    <property type="entry name" value="Lambda_DNA-bd_dom_sf"/>
</dbReference>
<dbReference type="GO" id="GO:0003700">
    <property type="term" value="F:DNA-binding transcription factor activity"/>
    <property type="evidence" value="ECO:0007669"/>
    <property type="project" value="TreeGrafter"/>
</dbReference>
<evidence type="ECO:0000256" key="2">
    <source>
        <dbReference type="SAM" id="MobiDB-lite"/>
    </source>
</evidence>
<feature type="domain" description="HTH cro/C1-type" evidence="3">
    <location>
        <begin position="15"/>
        <end position="69"/>
    </location>
</feature>
<dbReference type="EMBL" id="JAGZSV010000025">
    <property type="protein sequence ID" value="MBS6940352.1"/>
    <property type="molecule type" value="Genomic_DNA"/>
</dbReference>
<dbReference type="PROSITE" id="PS50943">
    <property type="entry name" value="HTH_CROC1"/>
    <property type="match status" value="1"/>
</dbReference>
<accession>A0A943YYH0</accession>